<keyword evidence="1" id="KW-0732">Signal</keyword>
<evidence type="ECO:0008006" key="4">
    <source>
        <dbReference type="Google" id="ProtNLM"/>
    </source>
</evidence>
<gene>
    <name evidence="2" type="ORF">PAXRUDRAFT_836488</name>
</gene>
<feature type="chain" id="PRO_5002225655" description="Secreted protein" evidence="1">
    <location>
        <begin position="25"/>
        <end position="96"/>
    </location>
</feature>
<sequence>MKTFLTLLATIISLSAYTLVGVRAKCPICPGSVAGTALGNQCTFNGITACQYPNDHVGAVRNPIYCYYNENGSLDKDSNYCPKTVNTNNNACPACH</sequence>
<keyword evidence="3" id="KW-1185">Reference proteome</keyword>
<evidence type="ECO:0000313" key="3">
    <source>
        <dbReference type="Proteomes" id="UP000054538"/>
    </source>
</evidence>
<accession>A0A0D0D609</accession>
<dbReference type="InParanoid" id="A0A0D0D609"/>
<evidence type="ECO:0000256" key="1">
    <source>
        <dbReference type="SAM" id="SignalP"/>
    </source>
</evidence>
<protein>
    <recommendedName>
        <fullName evidence="4">Secreted protein</fullName>
    </recommendedName>
</protein>
<dbReference type="EMBL" id="KN830972">
    <property type="protein sequence ID" value="KIK72310.1"/>
    <property type="molecule type" value="Genomic_DNA"/>
</dbReference>
<reference evidence="3" key="2">
    <citation type="submission" date="2015-01" db="EMBL/GenBank/DDBJ databases">
        <title>Evolutionary Origins and Diversification of the Mycorrhizal Mutualists.</title>
        <authorList>
            <consortium name="DOE Joint Genome Institute"/>
            <consortium name="Mycorrhizal Genomics Consortium"/>
            <person name="Kohler A."/>
            <person name="Kuo A."/>
            <person name="Nagy L.G."/>
            <person name="Floudas D."/>
            <person name="Copeland A."/>
            <person name="Barry K.W."/>
            <person name="Cichocki N."/>
            <person name="Veneault-Fourrey C."/>
            <person name="LaButti K."/>
            <person name="Lindquist E.A."/>
            <person name="Lipzen A."/>
            <person name="Lundell T."/>
            <person name="Morin E."/>
            <person name="Murat C."/>
            <person name="Riley R."/>
            <person name="Ohm R."/>
            <person name="Sun H."/>
            <person name="Tunlid A."/>
            <person name="Henrissat B."/>
            <person name="Grigoriev I.V."/>
            <person name="Hibbett D.S."/>
            <person name="Martin F."/>
        </authorList>
    </citation>
    <scope>NUCLEOTIDE SEQUENCE [LARGE SCALE GENOMIC DNA]</scope>
    <source>
        <strain evidence="3">Ve08.2h10</strain>
    </source>
</reference>
<dbReference type="HOGENOM" id="CLU_150821_0_0_1"/>
<evidence type="ECO:0000313" key="2">
    <source>
        <dbReference type="EMBL" id="KIK72310.1"/>
    </source>
</evidence>
<dbReference type="Proteomes" id="UP000054538">
    <property type="component" value="Unassembled WGS sequence"/>
</dbReference>
<dbReference type="AlphaFoldDB" id="A0A0D0D609"/>
<feature type="signal peptide" evidence="1">
    <location>
        <begin position="1"/>
        <end position="24"/>
    </location>
</feature>
<proteinExistence type="predicted"/>
<name>A0A0D0D609_9AGAM</name>
<reference evidence="2 3" key="1">
    <citation type="submission" date="2014-04" db="EMBL/GenBank/DDBJ databases">
        <authorList>
            <consortium name="DOE Joint Genome Institute"/>
            <person name="Kuo A."/>
            <person name="Kohler A."/>
            <person name="Jargeat P."/>
            <person name="Nagy L.G."/>
            <person name="Floudas D."/>
            <person name="Copeland A."/>
            <person name="Barry K.W."/>
            <person name="Cichocki N."/>
            <person name="Veneault-Fourrey C."/>
            <person name="LaButti K."/>
            <person name="Lindquist E.A."/>
            <person name="Lipzen A."/>
            <person name="Lundell T."/>
            <person name="Morin E."/>
            <person name="Murat C."/>
            <person name="Sun H."/>
            <person name="Tunlid A."/>
            <person name="Henrissat B."/>
            <person name="Grigoriev I.V."/>
            <person name="Hibbett D.S."/>
            <person name="Martin F."/>
            <person name="Nordberg H.P."/>
            <person name="Cantor M.N."/>
            <person name="Hua S.X."/>
        </authorList>
    </citation>
    <scope>NUCLEOTIDE SEQUENCE [LARGE SCALE GENOMIC DNA]</scope>
    <source>
        <strain evidence="2 3">Ve08.2h10</strain>
    </source>
</reference>
<organism evidence="2 3">
    <name type="scientific">Paxillus rubicundulus Ve08.2h10</name>
    <dbReference type="NCBI Taxonomy" id="930991"/>
    <lineage>
        <taxon>Eukaryota</taxon>
        <taxon>Fungi</taxon>
        <taxon>Dikarya</taxon>
        <taxon>Basidiomycota</taxon>
        <taxon>Agaricomycotina</taxon>
        <taxon>Agaricomycetes</taxon>
        <taxon>Agaricomycetidae</taxon>
        <taxon>Boletales</taxon>
        <taxon>Paxilineae</taxon>
        <taxon>Paxillaceae</taxon>
        <taxon>Paxillus</taxon>
    </lineage>
</organism>